<feature type="transmembrane region" description="Helical" evidence="9">
    <location>
        <begin position="183"/>
        <end position="201"/>
    </location>
</feature>
<dbReference type="Proteomes" id="UP001479436">
    <property type="component" value="Unassembled WGS sequence"/>
</dbReference>
<evidence type="ECO:0000256" key="8">
    <source>
        <dbReference type="ARBA" id="ARBA00023136"/>
    </source>
</evidence>
<keyword evidence="4 9" id="KW-0812">Transmembrane</keyword>
<evidence type="ECO:0000256" key="5">
    <source>
        <dbReference type="ARBA" id="ARBA00022919"/>
    </source>
</evidence>
<protein>
    <recommendedName>
        <fullName evidence="10">Sphingomyelin synthase-like domain-containing protein</fullName>
    </recommendedName>
</protein>
<comment type="similarity">
    <text evidence="2">Belongs to the sphingomyelin synthase family.</text>
</comment>
<evidence type="ECO:0000256" key="7">
    <source>
        <dbReference type="ARBA" id="ARBA00023098"/>
    </source>
</evidence>
<dbReference type="Pfam" id="PF14360">
    <property type="entry name" value="PAP2_C"/>
    <property type="match status" value="1"/>
</dbReference>
<feature type="transmembrane region" description="Helical" evidence="9">
    <location>
        <begin position="18"/>
        <end position="39"/>
    </location>
</feature>
<keyword evidence="3" id="KW-0808">Transferase</keyword>
<feature type="transmembrane region" description="Helical" evidence="9">
    <location>
        <begin position="207"/>
        <end position="229"/>
    </location>
</feature>
<name>A0ABR2WLX8_9FUNG</name>
<feature type="transmembrane region" description="Helical" evidence="9">
    <location>
        <begin position="96"/>
        <end position="114"/>
    </location>
</feature>
<evidence type="ECO:0000256" key="4">
    <source>
        <dbReference type="ARBA" id="ARBA00022692"/>
    </source>
</evidence>
<dbReference type="PANTHER" id="PTHR21290">
    <property type="entry name" value="SPHINGOMYELIN SYNTHETASE"/>
    <property type="match status" value="1"/>
</dbReference>
<evidence type="ECO:0000313" key="12">
    <source>
        <dbReference type="Proteomes" id="UP001479436"/>
    </source>
</evidence>
<dbReference type="EMBL" id="JASJQH010000932">
    <property type="protein sequence ID" value="KAK9762509.1"/>
    <property type="molecule type" value="Genomic_DNA"/>
</dbReference>
<comment type="caution">
    <text evidence="11">The sequence shown here is derived from an EMBL/GenBank/DDBJ whole genome shotgun (WGS) entry which is preliminary data.</text>
</comment>
<keyword evidence="6 9" id="KW-1133">Transmembrane helix</keyword>
<evidence type="ECO:0000256" key="9">
    <source>
        <dbReference type="SAM" id="Phobius"/>
    </source>
</evidence>
<dbReference type="InterPro" id="IPR045221">
    <property type="entry name" value="Sphingomyelin_synth-like"/>
</dbReference>
<feature type="domain" description="Sphingomyelin synthase-like" evidence="10">
    <location>
        <begin position="153"/>
        <end position="221"/>
    </location>
</feature>
<keyword evidence="7" id="KW-0443">Lipid metabolism</keyword>
<evidence type="ECO:0000259" key="10">
    <source>
        <dbReference type="Pfam" id="PF14360"/>
    </source>
</evidence>
<comment type="subcellular location">
    <subcellularLocation>
        <location evidence="1">Membrane</location>
        <topology evidence="1">Multi-pass membrane protein</topology>
    </subcellularLocation>
</comment>
<dbReference type="InterPro" id="IPR025749">
    <property type="entry name" value="Sphingomyelin_synth-like_dom"/>
</dbReference>
<reference evidence="11 12" key="1">
    <citation type="submission" date="2023-04" db="EMBL/GenBank/DDBJ databases">
        <title>Genome of Basidiobolus ranarum AG-B5.</title>
        <authorList>
            <person name="Stajich J.E."/>
            <person name="Carter-House D."/>
            <person name="Gryganskyi A."/>
        </authorList>
    </citation>
    <scope>NUCLEOTIDE SEQUENCE [LARGE SCALE GENOMIC DNA]</scope>
    <source>
        <strain evidence="11 12">AG-B5</strain>
    </source>
</reference>
<evidence type="ECO:0000256" key="1">
    <source>
        <dbReference type="ARBA" id="ARBA00004141"/>
    </source>
</evidence>
<keyword evidence="12" id="KW-1185">Reference proteome</keyword>
<evidence type="ECO:0000256" key="6">
    <source>
        <dbReference type="ARBA" id="ARBA00022989"/>
    </source>
</evidence>
<evidence type="ECO:0000256" key="3">
    <source>
        <dbReference type="ARBA" id="ARBA00022679"/>
    </source>
</evidence>
<evidence type="ECO:0000256" key="2">
    <source>
        <dbReference type="ARBA" id="ARBA00005441"/>
    </source>
</evidence>
<keyword evidence="5" id="KW-0746">Sphingolipid metabolism</keyword>
<evidence type="ECO:0000313" key="11">
    <source>
        <dbReference type="EMBL" id="KAK9762509.1"/>
    </source>
</evidence>
<sequence length="316" mass="36160">MKSEKSAKRILNSEVARLVYAGVFLVVVAYFMTIFQQLSDKRWLGSDTKNPLRDLGFEAFPFLSTYSVADALVLSLLGITLVGLTIASRRIPKIIILWRRLFWLTGLLYFYRSFTIITTTLPPTKECVPIVANSFREMMVIGTYMIVGVDKACTDNIYSGHTMILTSCVIMWNVYTRIKWFKIYATLHALAGLYAIIASRLHFTVDVLLSLFITYGMYSIYFALVRAAILERYQGAIGNVESERDNRYQSIAYTPHILNRHLVRVVSWMDGLDLRCEARANEMVLPTTTTISQVRVNLIFDIPNRSFFTCLLIQFS</sequence>
<organism evidence="11 12">
    <name type="scientific">Basidiobolus ranarum</name>
    <dbReference type="NCBI Taxonomy" id="34480"/>
    <lineage>
        <taxon>Eukaryota</taxon>
        <taxon>Fungi</taxon>
        <taxon>Fungi incertae sedis</taxon>
        <taxon>Zoopagomycota</taxon>
        <taxon>Entomophthoromycotina</taxon>
        <taxon>Basidiobolomycetes</taxon>
        <taxon>Basidiobolales</taxon>
        <taxon>Basidiobolaceae</taxon>
        <taxon>Basidiobolus</taxon>
    </lineage>
</organism>
<feature type="transmembrane region" description="Helical" evidence="9">
    <location>
        <begin position="59"/>
        <end position="84"/>
    </location>
</feature>
<keyword evidence="8 9" id="KW-0472">Membrane</keyword>
<accession>A0ABR2WLX8</accession>
<proteinExistence type="inferred from homology"/>
<dbReference type="PANTHER" id="PTHR21290:SF25">
    <property type="entry name" value="SPHINGOMYELIN SYNTHASE-RELATED PROTEIN 1"/>
    <property type="match status" value="1"/>
</dbReference>
<gene>
    <name evidence="11" type="ORF">K7432_011689</name>
</gene>